<keyword evidence="2" id="KW-1185">Reference proteome</keyword>
<dbReference type="Gene3D" id="1.10.3130.20">
    <property type="entry name" value="Phycobilisome linker domain"/>
    <property type="match status" value="1"/>
</dbReference>
<name>A0A5C7FQ62_9BURK</name>
<evidence type="ECO:0000313" key="2">
    <source>
        <dbReference type="Proteomes" id="UP000321413"/>
    </source>
</evidence>
<dbReference type="Proteomes" id="UP000321413">
    <property type="component" value="Unassembled WGS sequence"/>
</dbReference>
<dbReference type="RefSeq" id="WP_147936156.1">
    <property type="nucleotide sequence ID" value="NZ_VPFD01000021.1"/>
</dbReference>
<sequence length="665" mass="67184">MAIVATRVAAVQELYVAYFGRPADTAGLDYWTNVVEANKGAIAAVSAAFAAEKEYTDLFKGMTNAQIVDKIYSNMFGRGTSSTDGREYWVNLLNDKKVTVDVIVAEVAGGALTTDAEAIENKVAAATAFTAELNTTAENTGYNGPAALAAAKAFIAGITTDASLSAAIAPSALAATVAKVVEAGTPFTLEAGLSNLVAAQDAVVDFLAGIDLDNNANTKTTAVQLTTALNGTETAGVWTGGAVTPVDAIISGFRAANPVVRDALIQDRSETLATALETAQANREKALVAAETAAPGLSDAIASLAVVTESKTAAANAVTLARASQANAEVAYEVASNSTITIATNGAVTGLINVNAAGTASLAPGVTEATNPGVTALLTAVRATNTAVAQDGVAADAVYAAKLEVHLLDAATAENTALSAVTALLVPAQVGEIVGRPTAAQILTQQANLEVAAAAETANGGTAGAATTALTNFNNALKAFTDLDVTANNPLTNAVTIQDNLITSYEGQIKALDAAVAGYEVAADRVAELTTLNNAVTAARETFVANDFKLPVTLGASAVATTGSDIFVLGEALTTTIASFGRAGTDALYIGSDFTLNTGALSTGDNTKLEVFFIANATGVRIHVETEVYGSDSTSVPEQVITLTGVAAADLQFDNGIITLKGTTV</sequence>
<proteinExistence type="predicted"/>
<accession>A0A5C7FQ62</accession>
<dbReference type="EMBL" id="VPFD01000021">
    <property type="protein sequence ID" value="TXF97922.1"/>
    <property type="molecule type" value="Genomic_DNA"/>
</dbReference>
<dbReference type="InterPro" id="IPR038255">
    <property type="entry name" value="PBS_linker_sf"/>
</dbReference>
<evidence type="ECO:0000313" key="1">
    <source>
        <dbReference type="EMBL" id="TXF97922.1"/>
    </source>
</evidence>
<reference evidence="1 2" key="1">
    <citation type="submission" date="2019-08" db="EMBL/GenBank/DDBJ databases">
        <title>Massilia golmudensis sp. nov., isolated from sand in the Qinghai-Tibetan Plateau.</title>
        <authorList>
            <person name="Zhang B."/>
        </authorList>
    </citation>
    <scope>NUCLEOTIDE SEQUENCE [LARGE SCALE GENOMIC DNA]</scope>
    <source>
        <strain evidence="1 2">GEM5</strain>
    </source>
</reference>
<dbReference type="AlphaFoldDB" id="A0A5C7FQ62"/>
<protein>
    <submittedName>
        <fullName evidence="1">DUF4214 domain-containing protein</fullName>
    </submittedName>
</protein>
<comment type="caution">
    <text evidence="1">The sequence shown here is derived from an EMBL/GenBank/DDBJ whole genome shotgun (WGS) entry which is preliminary data.</text>
</comment>
<gene>
    <name evidence="1" type="ORF">FVD38_18340</name>
</gene>
<organism evidence="1 2">
    <name type="scientific">Massilia arenae</name>
    <dbReference type="NCBI Taxonomy" id="2603288"/>
    <lineage>
        <taxon>Bacteria</taxon>
        <taxon>Pseudomonadati</taxon>
        <taxon>Pseudomonadota</taxon>
        <taxon>Betaproteobacteria</taxon>
        <taxon>Burkholderiales</taxon>
        <taxon>Oxalobacteraceae</taxon>
        <taxon>Telluria group</taxon>
        <taxon>Massilia</taxon>
    </lineage>
</organism>